<organism evidence="2 3">
    <name type="scientific">Halorussus caseinilyticus</name>
    <dbReference type="NCBI Taxonomy" id="3034025"/>
    <lineage>
        <taxon>Archaea</taxon>
        <taxon>Methanobacteriati</taxon>
        <taxon>Methanobacteriota</taxon>
        <taxon>Stenosarchaea group</taxon>
        <taxon>Halobacteria</taxon>
        <taxon>Halobacteriales</taxon>
        <taxon>Haladaptataceae</taxon>
        <taxon>Halorussus</taxon>
    </lineage>
</organism>
<accession>A0ABD5WL41</accession>
<feature type="compositionally biased region" description="Gly residues" evidence="1">
    <location>
        <begin position="53"/>
        <end position="62"/>
    </location>
</feature>
<comment type="caution">
    <text evidence="2">The sequence shown here is derived from an EMBL/GenBank/DDBJ whole genome shotgun (WGS) entry which is preliminary data.</text>
</comment>
<dbReference type="AlphaFoldDB" id="A0ABD5WL41"/>
<protein>
    <submittedName>
        <fullName evidence="2">Uncharacterized protein</fullName>
    </submittedName>
</protein>
<dbReference type="Proteomes" id="UP001596407">
    <property type="component" value="Unassembled WGS sequence"/>
</dbReference>
<keyword evidence="3" id="KW-1185">Reference proteome</keyword>
<dbReference type="GeneID" id="79303568"/>
<reference evidence="2 3" key="1">
    <citation type="journal article" date="2019" name="Int. J. Syst. Evol. Microbiol.">
        <title>The Global Catalogue of Microorganisms (GCM) 10K type strain sequencing project: providing services to taxonomists for standard genome sequencing and annotation.</title>
        <authorList>
            <consortium name="The Broad Institute Genomics Platform"/>
            <consortium name="The Broad Institute Genome Sequencing Center for Infectious Disease"/>
            <person name="Wu L."/>
            <person name="Ma J."/>
        </authorList>
    </citation>
    <scope>NUCLEOTIDE SEQUENCE [LARGE SCALE GENOMIC DNA]</scope>
    <source>
        <strain evidence="2 3">DT72</strain>
    </source>
</reference>
<dbReference type="RefSeq" id="WP_276279015.1">
    <property type="nucleotide sequence ID" value="NZ_CP119809.1"/>
</dbReference>
<evidence type="ECO:0000313" key="3">
    <source>
        <dbReference type="Proteomes" id="UP001596407"/>
    </source>
</evidence>
<proteinExistence type="predicted"/>
<feature type="compositionally biased region" description="Low complexity" evidence="1">
    <location>
        <begin position="21"/>
        <end position="33"/>
    </location>
</feature>
<feature type="region of interest" description="Disordered" evidence="1">
    <location>
        <begin position="21"/>
        <end position="88"/>
    </location>
</feature>
<dbReference type="PROSITE" id="PS51318">
    <property type="entry name" value="TAT"/>
    <property type="match status" value="1"/>
</dbReference>
<dbReference type="PROSITE" id="PS51257">
    <property type="entry name" value="PROKAR_LIPOPROTEIN"/>
    <property type="match status" value="1"/>
</dbReference>
<evidence type="ECO:0000256" key="1">
    <source>
        <dbReference type="SAM" id="MobiDB-lite"/>
    </source>
</evidence>
<evidence type="ECO:0000313" key="2">
    <source>
        <dbReference type="EMBL" id="MFC7079877.1"/>
    </source>
</evidence>
<name>A0ABD5WL41_9EURY</name>
<dbReference type="EMBL" id="JBHSZH010000005">
    <property type="protein sequence ID" value="MFC7079877.1"/>
    <property type="molecule type" value="Genomic_DNA"/>
</dbReference>
<sequence length="310" mass="32287">MNRRELLHRGGALAAAAGLAGCLGSTGTDAPTTDGDRTTDRGTTTDSERDGDSGAGGSGGEFSGVRSDDENPFRTISVGSREAVPFPDNNQPRRVRVWNATEGSREIEIRVSRGSETPVDRTVEFETDAYLTVLLNEPDDYRVAVTPEGGDATTVEFSRASFDCNSATTDAGVMPDGSVETISASTAAGCPSPEVADTSLSVGKGDCGTEHRATVEFAGEKVEVRGAVRAPTPRSDLALAGTDYDRTADALTVRVRATGEDGGEPGTQCTGEVAYQATVGLNYALPSEVAVVHESMNETVEVTRADRGGD</sequence>
<dbReference type="InterPro" id="IPR006311">
    <property type="entry name" value="TAT_signal"/>
</dbReference>
<gene>
    <name evidence="2" type="ORF">ACFQJ6_06785</name>
</gene>